<dbReference type="STRING" id="252305.OB2597_19251"/>
<keyword evidence="2" id="KW-1185">Reference proteome</keyword>
<dbReference type="Gene3D" id="2.60.200.40">
    <property type="match status" value="1"/>
</dbReference>
<dbReference type="EMBL" id="AAMO01000008">
    <property type="protein sequence ID" value="EAQ02251.1"/>
    <property type="molecule type" value="Genomic_DNA"/>
</dbReference>
<organism evidence="1 2">
    <name type="scientific">Pseudooceanicola batsensis (strain ATCC BAA-863 / DSM 15984 / KCTC 12145 / HTCC2597)</name>
    <name type="common">Oceanicola batsensis</name>
    <dbReference type="NCBI Taxonomy" id="252305"/>
    <lineage>
        <taxon>Bacteria</taxon>
        <taxon>Pseudomonadati</taxon>
        <taxon>Pseudomonadota</taxon>
        <taxon>Alphaproteobacteria</taxon>
        <taxon>Rhodobacterales</taxon>
        <taxon>Paracoccaceae</taxon>
        <taxon>Pseudooceanicola</taxon>
    </lineage>
</organism>
<dbReference type="AlphaFoldDB" id="A3U0G0"/>
<dbReference type="HOGENOM" id="CLU_942811_0_0_5"/>
<evidence type="ECO:0000313" key="2">
    <source>
        <dbReference type="Proteomes" id="UP000004318"/>
    </source>
</evidence>
<dbReference type="RefSeq" id="WP_009803793.1">
    <property type="nucleotide sequence ID" value="NZ_AAMO01000008.1"/>
</dbReference>
<protein>
    <recommendedName>
        <fullName evidence="3">DAGKc domain-containing protein</fullName>
    </recommendedName>
</protein>
<comment type="caution">
    <text evidence="1">The sequence shown here is derived from an EMBL/GenBank/DDBJ whole genome shotgun (WGS) entry which is preliminary data.</text>
</comment>
<dbReference type="SUPFAM" id="SSF111331">
    <property type="entry name" value="NAD kinase/diacylglycerol kinase-like"/>
    <property type="match status" value="1"/>
</dbReference>
<dbReference type="OrthoDB" id="142078at2"/>
<name>A3U0G0_PSEBH</name>
<proteinExistence type="predicted"/>
<evidence type="ECO:0008006" key="3">
    <source>
        <dbReference type="Google" id="ProtNLM"/>
    </source>
</evidence>
<accession>A3U0G0</accession>
<sequence>MTVDTRRPALRNARTALVIHDEAAGGIPAGELATGANFLGLHIETKRAEEDIGDQDGHGDFDLVIVAGGEDLFHETAGRWLGRDKPLLFVPADPDCATARFLSLPRRVEDMFESLATWPGVTIRPGRIRGAGGETTFWRSAGLGALAQVMQDAKPDAVAALADTVAAIPAGDARLRVDGDRVEGRWLMLECLVQPEPLPQLPLVPEAMPGDALLHLFALPEDSREAMIDWMLAPDGLPPGRMIAGREVEVEGWSGPCHADLAPLRMDSSGRFAAGLSPETVIVLAPVPRPRNLSG</sequence>
<dbReference type="Proteomes" id="UP000004318">
    <property type="component" value="Unassembled WGS sequence"/>
</dbReference>
<evidence type="ECO:0000313" key="1">
    <source>
        <dbReference type="EMBL" id="EAQ02251.1"/>
    </source>
</evidence>
<dbReference type="InterPro" id="IPR016064">
    <property type="entry name" value="NAD/diacylglycerol_kinase_sf"/>
</dbReference>
<reference evidence="1 2" key="1">
    <citation type="journal article" date="2010" name="J. Bacteriol.">
        <title>Genome sequences of Oceanicola granulosus HTCC2516(T) and Oceanicola batsensis HTCC2597(TDelta).</title>
        <authorList>
            <person name="Thrash J.C."/>
            <person name="Cho J.C."/>
            <person name="Vergin K.L."/>
            <person name="Giovannoni S.J."/>
        </authorList>
    </citation>
    <scope>NUCLEOTIDE SEQUENCE [LARGE SCALE GENOMIC DNA]</scope>
    <source>
        <strain evidence="2">ATCC BAA-863 / DSM 15984 / KCTC 12145 / HTCC2597</strain>
    </source>
</reference>
<gene>
    <name evidence="1" type="ORF">OB2597_19251</name>
</gene>